<accession>A0AC59YNW3</accession>
<reference evidence="1" key="2">
    <citation type="submission" date="2025-03" db="EMBL/GenBank/DDBJ databases">
        <authorList>
            <consortium name="ELIXIR-Norway"/>
            <consortium name="Elixir Norway"/>
        </authorList>
    </citation>
    <scope>NUCLEOTIDE SEQUENCE</scope>
</reference>
<sequence>MSIESVMTSKHLILCCPFLLLPSIFPSIRVFSNESALRIRWPKYCCFSFNISPSNEHPGLISFRMDWLDHIAVQGTLKSLLQYHSSKASILRCSAFFIVPTLISIHDCWKNYSLD</sequence>
<protein>
    <submittedName>
        <fullName evidence="1">Uncharacterized protein</fullName>
    </submittedName>
</protein>
<organism evidence="1 2">
    <name type="scientific">Rangifer tarandus platyrhynchus</name>
    <name type="common">Svalbard reindeer</name>
    <dbReference type="NCBI Taxonomy" id="3082113"/>
    <lineage>
        <taxon>Eukaryota</taxon>
        <taxon>Metazoa</taxon>
        <taxon>Chordata</taxon>
        <taxon>Craniata</taxon>
        <taxon>Vertebrata</taxon>
        <taxon>Euteleostomi</taxon>
        <taxon>Mammalia</taxon>
        <taxon>Eutheria</taxon>
        <taxon>Laurasiatheria</taxon>
        <taxon>Artiodactyla</taxon>
        <taxon>Ruminantia</taxon>
        <taxon>Pecora</taxon>
        <taxon>Cervidae</taxon>
        <taxon>Odocoileinae</taxon>
        <taxon>Rangifer</taxon>
    </lineage>
</organism>
<gene>
    <name evidence="1" type="ORF">MRATA1EN22A_LOCUS8295</name>
</gene>
<name>A0AC59YNW3_RANTA</name>
<dbReference type="EMBL" id="OX596103">
    <property type="protein sequence ID" value="CAM9847325.1"/>
    <property type="molecule type" value="Genomic_DNA"/>
</dbReference>
<reference evidence="1" key="1">
    <citation type="submission" date="2023-05" db="EMBL/GenBank/DDBJ databases">
        <authorList>
            <consortium name="ELIXIR-Norway"/>
        </authorList>
    </citation>
    <scope>NUCLEOTIDE SEQUENCE</scope>
</reference>
<dbReference type="Proteomes" id="UP001162501">
    <property type="component" value="Chromosome 19"/>
</dbReference>
<evidence type="ECO:0000313" key="1">
    <source>
        <dbReference type="EMBL" id="CAM9847325.1"/>
    </source>
</evidence>
<proteinExistence type="predicted"/>
<evidence type="ECO:0000313" key="2">
    <source>
        <dbReference type="Proteomes" id="UP001162501"/>
    </source>
</evidence>